<dbReference type="Proteomes" id="UP000789920">
    <property type="component" value="Unassembled WGS sequence"/>
</dbReference>
<protein>
    <submittedName>
        <fullName evidence="1">16107_t:CDS:1</fullName>
    </submittedName>
</protein>
<feature type="non-terminal residue" evidence="1">
    <location>
        <position position="90"/>
    </location>
</feature>
<feature type="non-terminal residue" evidence="1">
    <location>
        <position position="1"/>
    </location>
</feature>
<proteinExistence type="predicted"/>
<evidence type="ECO:0000313" key="1">
    <source>
        <dbReference type="EMBL" id="CAG8835131.1"/>
    </source>
</evidence>
<name>A0ACA9SD25_9GLOM</name>
<comment type="caution">
    <text evidence="1">The sequence shown here is derived from an EMBL/GenBank/DDBJ whole genome shotgun (WGS) entry which is preliminary data.</text>
</comment>
<dbReference type="EMBL" id="CAJVQC010111093">
    <property type="protein sequence ID" value="CAG8835131.1"/>
    <property type="molecule type" value="Genomic_DNA"/>
</dbReference>
<accession>A0ACA9SD25</accession>
<gene>
    <name evidence="1" type="ORF">RPERSI_LOCUS29442</name>
</gene>
<evidence type="ECO:0000313" key="2">
    <source>
        <dbReference type="Proteomes" id="UP000789920"/>
    </source>
</evidence>
<reference evidence="1" key="1">
    <citation type="submission" date="2021-06" db="EMBL/GenBank/DDBJ databases">
        <authorList>
            <person name="Kallberg Y."/>
            <person name="Tangrot J."/>
            <person name="Rosling A."/>
        </authorList>
    </citation>
    <scope>NUCLEOTIDE SEQUENCE</scope>
    <source>
        <strain evidence="1">MA461A</strain>
    </source>
</reference>
<sequence length="90" mass="10613">RINPISKKPVFSGQLNHTRPITLLEYARKIFTKIIIYRLNQIMGRYPILNPQNFVALPYSLTTQPIYILTNILQEAQTQNKELWLLLQDM</sequence>
<organism evidence="1 2">
    <name type="scientific">Racocetra persica</name>
    <dbReference type="NCBI Taxonomy" id="160502"/>
    <lineage>
        <taxon>Eukaryota</taxon>
        <taxon>Fungi</taxon>
        <taxon>Fungi incertae sedis</taxon>
        <taxon>Mucoromycota</taxon>
        <taxon>Glomeromycotina</taxon>
        <taxon>Glomeromycetes</taxon>
        <taxon>Diversisporales</taxon>
        <taxon>Gigasporaceae</taxon>
        <taxon>Racocetra</taxon>
    </lineage>
</organism>
<keyword evidence="2" id="KW-1185">Reference proteome</keyword>